<dbReference type="Proteomes" id="UP000286271">
    <property type="component" value="Unassembled WGS sequence"/>
</dbReference>
<dbReference type="AlphaFoldDB" id="A0A414LVK1"/>
<gene>
    <name evidence="2" type="ORF">DW707_06650</name>
</gene>
<feature type="domain" description="LicD/FKTN/FKRP nucleotidyltransferase" evidence="1">
    <location>
        <begin position="86"/>
        <end position="316"/>
    </location>
</feature>
<dbReference type="EMBL" id="QSKW01000007">
    <property type="protein sequence ID" value="RHE98680.1"/>
    <property type="molecule type" value="Genomic_DNA"/>
</dbReference>
<dbReference type="PANTHER" id="PTHR43404:SF2">
    <property type="entry name" value="LIPOPOLYSACCHARIDE CHOLINEPHOSPHOTRANSFERASE LICD"/>
    <property type="match status" value="1"/>
</dbReference>
<evidence type="ECO:0000313" key="2">
    <source>
        <dbReference type="EMBL" id="RHE98680.1"/>
    </source>
</evidence>
<evidence type="ECO:0000313" key="3">
    <source>
        <dbReference type="Proteomes" id="UP000286271"/>
    </source>
</evidence>
<name>A0A414LVK1_9FIRM</name>
<accession>A0A414LVK1</accession>
<reference evidence="2 3" key="1">
    <citation type="submission" date="2018-08" db="EMBL/GenBank/DDBJ databases">
        <title>A genome reference for cultivated species of the human gut microbiota.</title>
        <authorList>
            <person name="Zou Y."/>
            <person name="Xue W."/>
            <person name="Luo G."/>
        </authorList>
    </citation>
    <scope>NUCLEOTIDE SEQUENCE [LARGE SCALE GENOMIC DNA]</scope>
    <source>
        <strain evidence="2 3">AM27-11</strain>
    </source>
</reference>
<organism evidence="2 3">
    <name type="scientific">Roseburia inulinivorans</name>
    <dbReference type="NCBI Taxonomy" id="360807"/>
    <lineage>
        <taxon>Bacteria</taxon>
        <taxon>Bacillati</taxon>
        <taxon>Bacillota</taxon>
        <taxon>Clostridia</taxon>
        <taxon>Lachnospirales</taxon>
        <taxon>Lachnospiraceae</taxon>
        <taxon>Roseburia</taxon>
    </lineage>
</organism>
<dbReference type="InterPro" id="IPR007074">
    <property type="entry name" value="LicD/FKTN/FKRP_NTP_transf"/>
</dbReference>
<sequence length="365" mass="42472">MNSRRLFLKQTKKQENLFGKTSGRICGKMSEIEESVRRIELSMQCLVQYPESYFEGEERDGFYIEPMMKKAWAAQIEVLLEVQKVCEKNGIQYFAEYGTMLGAVRHKGFIPWDDDLDICMRREDYMKFISVVERDLPKDFVVLNIHTEPTFTDLLTRVVNGKSIQLDEKHLEKYHGCPYVVGIDVFPVDYLPRNTEEADAQLKLLGIVLHTAQLYGLEDAELTELGEMTNQIAQLCGVKWKDKKPMQYQLYCLAERLCAMYGKDDADNMGMPVKILCGKKYIYSKQAYDSAVMMPFETIQIPVPVGYDEILKAKYGEYMIPYIRKKGHAYPFYKEQREILRQYLKANGMSGEGFYITEEERTEEC</sequence>
<protein>
    <submittedName>
        <fullName evidence="2">LicD family protein</fullName>
    </submittedName>
</protein>
<proteinExistence type="predicted"/>
<dbReference type="PANTHER" id="PTHR43404">
    <property type="entry name" value="LIPOPOLYSACCHARIDE CHOLINEPHOSPHOTRANSFERASE LICD"/>
    <property type="match status" value="1"/>
</dbReference>
<evidence type="ECO:0000259" key="1">
    <source>
        <dbReference type="Pfam" id="PF04991"/>
    </source>
</evidence>
<comment type="caution">
    <text evidence="2">The sequence shown here is derived from an EMBL/GenBank/DDBJ whole genome shotgun (WGS) entry which is preliminary data.</text>
</comment>
<dbReference type="Pfam" id="PF04991">
    <property type="entry name" value="LicD"/>
    <property type="match status" value="1"/>
</dbReference>
<dbReference type="InterPro" id="IPR052942">
    <property type="entry name" value="LPS_cholinephosphotransferase"/>
</dbReference>
<dbReference type="GO" id="GO:0009100">
    <property type="term" value="P:glycoprotein metabolic process"/>
    <property type="evidence" value="ECO:0007669"/>
    <property type="project" value="UniProtKB-ARBA"/>
</dbReference>